<name>A0AAD4L5K8_9AGAM</name>
<proteinExistence type="predicted"/>
<dbReference type="EMBL" id="JAKELL010000348">
    <property type="protein sequence ID" value="KAH8977199.1"/>
    <property type="molecule type" value="Genomic_DNA"/>
</dbReference>
<comment type="caution">
    <text evidence="2">The sequence shown here is derived from an EMBL/GenBank/DDBJ whole genome shotgun (WGS) entry which is preliminary data.</text>
</comment>
<feature type="non-terminal residue" evidence="2">
    <location>
        <position position="230"/>
    </location>
</feature>
<dbReference type="AlphaFoldDB" id="A0AAD4L5K8"/>
<organism evidence="2 3">
    <name type="scientific">Lactarius akahatsu</name>
    <dbReference type="NCBI Taxonomy" id="416441"/>
    <lineage>
        <taxon>Eukaryota</taxon>
        <taxon>Fungi</taxon>
        <taxon>Dikarya</taxon>
        <taxon>Basidiomycota</taxon>
        <taxon>Agaricomycotina</taxon>
        <taxon>Agaricomycetes</taxon>
        <taxon>Russulales</taxon>
        <taxon>Russulaceae</taxon>
        <taxon>Lactarius</taxon>
    </lineage>
</organism>
<gene>
    <name evidence="2" type="ORF">EDB92DRAFT_1919332</name>
</gene>
<evidence type="ECO:0000313" key="2">
    <source>
        <dbReference type="EMBL" id="KAH8977199.1"/>
    </source>
</evidence>
<accession>A0AAD4L5K8</accession>
<evidence type="ECO:0000313" key="3">
    <source>
        <dbReference type="Proteomes" id="UP001201163"/>
    </source>
</evidence>
<dbReference type="Proteomes" id="UP001201163">
    <property type="component" value="Unassembled WGS sequence"/>
</dbReference>
<reference evidence="2" key="1">
    <citation type="submission" date="2022-01" db="EMBL/GenBank/DDBJ databases">
        <title>Comparative genomics reveals a dynamic genome evolution in the ectomycorrhizal milk-cap (Lactarius) mushrooms.</title>
        <authorList>
            <consortium name="DOE Joint Genome Institute"/>
            <person name="Lebreton A."/>
            <person name="Tang N."/>
            <person name="Kuo A."/>
            <person name="LaButti K."/>
            <person name="Drula E."/>
            <person name="Barry K."/>
            <person name="Clum A."/>
            <person name="Lipzen A."/>
            <person name="Mousain D."/>
            <person name="Ng V."/>
            <person name="Wang R."/>
            <person name="Wang X."/>
            <person name="Dai Y."/>
            <person name="Henrissat B."/>
            <person name="Grigoriev I.V."/>
            <person name="Guerin-Laguette A."/>
            <person name="Yu F."/>
            <person name="Martin F.M."/>
        </authorList>
    </citation>
    <scope>NUCLEOTIDE SEQUENCE</scope>
    <source>
        <strain evidence="2">QP</strain>
    </source>
</reference>
<evidence type="ECO:0000256" key="1">
    <source>
        <dbReference type="SAM" id="MobiDB-lite"/>
    </source>
</evidence>
<protein>
    <submittedName>
        <fullName evidence="2">Uncharacterized protein</fullName>
    </submittedName>
</protein>
<feature type="region of interest" description="Disordered" evidence="1">
    <location>
        <begin position="1"/>
        <end position="20"/>
    </location>
</feature>
<sequence>MLTLYVDGPPYPATDSQRLHGSTSRHRFCPARFSASTDDSDRTLFNPFLYPVCNVVGHIHGTVLYDSAALPPASLANPDAHSSSVPPPHHVVECLTEVSPLDSFLSVHQTTTERSRIPVTSPPDHRWSNTRHRHLSYNSTLRHSRYFDTHSSSFLYIPTRRCCPPVQPDLLTPSDPPNLPVLASSDPVLDNIVLTGPSLPSHSPTTRPDLSCSFPESHRAIIAIASKHIL</sequence>
<keyword evidence="3" id="KW-1185">Reference proteome</keyword>